<dbReference type="PROSITE" id="PS50110">
    <property type="entry name" value="RESPONSE_REGULATORY"/>
    <property type="match status" value="1"/>
</dbReference>
<dbReference type="InterPro" id="IPR001789">
    <property type="entry name" value="Sig_transdc_resp-reg_receiver"/>
</dbReference>
<evidence type="ECO:0000256" key="3">
    <source>
        <dbReference type="ARBA" id="ARBA00023012"/>
    </source>
</evidence>
<sequence>MRILLIEDDKNLCELLRFQLEKEHHEVEVCHDGLDGLDLFLQNAHDLVLLDRMLPTMNGLLVLQKARQKGIDTPVILITALGELYDRVEGLDCGADDYLVKPFAFEELSARIRSIGRRNKTYDDAHRLSYGDITYDTQLRELNGPTGSLQLSGREGRLLEVLLQSPDTVIHRPILFSKVWGTDAPVEESNLDTYVHFVRKRLKQTGSALSLLTIRGSGYKLSQ</sequence>
<dbReference type="InterPro" id="IPR001867">
    <property type="entry name" value="OmpR/PhoB-type_DNA-bd"/>
</dbReference>
<dbReference type="SMART" id="SM00862">
    <property type="entry name" value="Trans_reg_C"/>
    <property type="match status" value="1"/>
</dbReference>
<dbReference type="EMBL" id="JACRSX010000001">
    <property type="protein sequence ID" value="MBC8561143.1"/>
    <property type="molecule type" value="Genomic_DNA"/>
</dbReference>
<dbReference type="SMART" id="SM00448">
    <property type="entry name" value="REC"/>
    <property type="match status" value="1"/>
</dbReference>
<feature type="modified residue" description="4-aspartylphosphate" evidence="8">
    <location>
        <position position="51"/>
    </location>
</feature>
<evidence type="ECO:0000256" key="1">
    <source>
        <dbReference type="ARBA" id="ARBA00018672"/>
    </source>
</evidence>
<comment type="caution">
    <text evidence="12">The sequence shown here is derived from an EMBL/GenBank/DDBJ whole genome shotgun (WGS) entry which is preliminary data.</text>
</comment>
<keyword evidence="3" id="KW-0902">Two-component regulatory system</keyword>
<dbReference type="RefSeq" id="WP_022464901.1">
    <property type="nucleotide sequence ID" value="NZ_JACRSX010000001.1"/>
</dbReference>
<keyword evidence="4" id="KW-0805">Transcription regulation</keyword>
<dbReference type="PANTHER" id="PTHR48111:SF22">
    <property type="entry name" value="REGULATOR OF RPOS"/>
    <property type="match status" value="1"/>
</dbReference>
<gene>
    <name evidence="12" type="ORF">H8704_00615</name>
</gene>
<dbReference type="Gene3D" id="6.10.250.690">
    <property type="match status" value="1"/>
</dbReference>
<dbReference type="Gene3D" id="1.10.10.10">
    <property type="entry name" value="Winged helix-like DNA-binding domain superfamily/Winged helix DNA-binding domain"/>
    <property type="match status" value="1"/>
</dbReference>
<evidence type="ECO:0000313" key="13">
    <source>
        <dbReference type="Proteomes" id="UP000606193"/>
    </source>
</evidence>
<reference evidence="12 13" key="1">
    <citation type="submission" date="2020-08" db="EMBL/GenBank/DDBJ databases">
        <title>Genome public.</title>
        <authorList>
            <person name="Liu C."/>
            <person name="Sun Q."/>
        </authorList>
    </citation>
    <scope>NUCLEOTIDE SEQUENCE [LARGE SCALE GENOMIC DNA]</scope>
    <source>
        <strain evidence="12 13">NSJ-37</strain>
    </source>
</reference>
<dbReference type="Pfam" id="PF00486">
    <property type="entry name" value="Trans_reg_C"/>
    <property type="match status" value="1"/>
</dbReference>
<evidence type="ECO:0000313" key="12">
    <source>
        <dbReference type="EMBL" id="MBC8561143.1"/>
    </source>
</evidence>
<accession>A0ABR7MZD5</accession>
<evidence type="ECO:0000256" key="8">
    <source>
        <dbReference type="PROSITE-ProRule" id="PRU00169"/>
    </source>
</evidence>
<dbReference type="PANTHER" id="PTHR48111">
    <property type="entry name" value="REGULATOR OF RPOS"/>
    <property type="match status" value="1"/>
</dbReference>
<feature type="domain" description="OmpR/PhoB-type" evidence="11">
    <location>
        <begin position="125"/>
        <end position="223"/>
    </location>
</feature>
<dbReference type="Proteomes" id="UP000606193">
    <property type="component" value="Unassembled WGS sequence"/>
</dbReference>
<feature type="domain" description="Response regulatory" evidence="10">
    <location>
        <begin position="2"/>
        <end position="116"/>
    </location>
</feature>
<protein>
    <recommendedName>
        <fullName evidence="1">Stage 0 sporulation protein A homolog</fullName>
    </recommendedName>
</protein>
<comment type="function">
    <text evidence="7">May play the central regulatory role in sporulation. It may be an element of the effector pathway responsible for the activation of sporulation genes in response to nutritional stress. Spo0A may act in concert with spo0H (a sigma factor) to control the expression of some genes that are critical to the sporulation process.</text>
</comment>
<organism evidence="12 13">
    <name type="scientific">Jutongia huaianensis</name>
    <dbReference type="NCBI Taxonomy" id="2763668"/>
    <lineage>
        <taxon>Bacteria</taxon>
        <taxon>Bacillati</taxon>
        <taxon>Bacillota</taxon>
        <taxon>Clostridia</taxon>
        <taxon>Lachnospirales</taxon>
        <taxon>Lachnospiraceae</taxon>
        <taxon>Jutongia</taxon>
    </lineage>
</organism>
<evidence type="ECO:0000256" key="4">
    <source>
        <dbReference type="ARBA" id="ARBA00023015"/>
    </source>
</evidence>
<evidence type="ECO:0000256" key="2">
    <source>
        <dbReference type="ARBA" id="ARBA00022553"/>
    </source>
</evidence>
<keyword evidence="6" id="KW-0804">Transcription</keyword>
<keyword evidence="2 8" id="KW-0597">Phosphoprotein</keyword>
<dbReference type="InterPro" id="IPR039420">
    <property type="entry name" value="WalR-like"/>
</dbReference>
<evidence type="ECO:0000259" key="11">
    <source>
        <dbReference type="PROSITE" id="PS51755"/>
    </source>
</evidence>
<dbReference type="SUPFAM" id="SSF46894">
    <property type="entry name" value="C-terminal effector domain of the bipartite response regulators"/>
    <property type="match status" value="1"/>
</dbReference>
<dbReference type="InterPro" id="IPR011006">
    <property type="entry name" value="CheY-like_superfamily"/>
</dbReference>
<keyword evidence="13" id="KW-1185">Reference proteome</keyword>
<dbReference type="PROSITE" id="PS51755">
    <property type="entry name" value="OMPR_PHOB"/>
    <property type="match status" value="1"/>
</dbReference>
<dbReference type="InterPro" id="IPR036388">
    <property type="entry name" value="WH-like_DNA-bd_sf"/>
</dbReference>
<dbReference type="InterPro" id="IPR016032">
    <property type="entry name" value="Sig_transdc_resp-reg_C-effctor"/>
</dbReference>
<dbReference type="SUPFAM" id="SSF52172">
    <property type="entry name" value="CheY-like"/>
    <property type="match status" value="1"/>
</dbReference>
<name>A0ABR7MZD5_9FIRM</name>
<evidence type="ECO:0000256" key="6">
    <source>
        <dbReference type="ARBA" id="ARBA00023163"/>
    </source>
</evidence>
<dbReference type="CDD" id="cd00383">
    <property type="entry name" value="trans_reg_C"/>
    <property type="match status" value="1"/>
</dbReference>
<keyword evidence="5 9" id="KW-0238">DNA-binding</keyword>
<proteinExistence type="predicted"/>
<evidence type="ECO:0000259" key="10">
    <source>
        <dbReference type="PROSITE" id="PS50110"/>
    </source>
</evidence>
<dbReference type="Pfam" id="PF00072">
    <property type="entry name" value="Response_reg"/>
    <property type="match status" value="1"/>
</dbReference>
<evidence type="ECO:0000256" key="5">
    <source>
        <dbReference type="ARBA" id="ARBA00023125"/>
    </source>
</evidence>
<evidence type="ECO:0000256" key="7">
    <source>
        <dbReference type="ARBA" id="ARBA00024867"/>
    </source>
</evidence>
<evidence type="ECO:0000256" key="9">
    <source>
        <dbReference type="PROSITE-ProRule" id="PRU01091"/>
    </source>
</evidence>
<feature type="DNA-binding region" description="OmpR/PhoB-type" evidence="9">
    <location>
        <begin position="125"/>
        <end position="223"/>
    </location>
</feature>
<dbReference type="Gene3D" id="3.40.50.2300">
    <property type="match status" value="1"/>
</dbReference>